<dbReference type="Proteomes" id="UP000261284">
    <property type="component" value="Unassembled WGS sequence"/>
</dbReference>
<comment type="caution">
    <text evidence="8">The sequence shown here is derived from an EMBL/GenBank/DDBJ whole genome shotgun (WGS) entry which is preliminary data.</text>
</comment>
<dbReference type="GO" id="GO:0016987">
    <property type="term" value="F:sigma factor activity"/>
    <property type="evidence" value="ECO:0007669"/>
    <property type="project" value="UniProtKB-KW"/>
</dbReference>
<name>A0A3E1NPJ7_9BACT</name>
<evidence type="ECO:0000256" key="5">
    <source>
        <dbReference type="ARBA" id="ARBA00023163"/>
    </source>
</evidence>
<protein>
    <submittedName>
        <fullName evidence="8">RNA polymerase sigma factor</fullName>
    </submittedName>
</protein>
<dbReference type="InterPro" id="IPR014284">
    <property type="entry name" value="RNA_pol_sigma-70_dom"/>
</dbReference>
<dbReference type="CDD" id="cd06171">
    <property type="entry name" value="Sigma70_r4"/>
    <property type="match status" value="1"/>
</dbReference>
<dbReference type="GO" id="GO:0003677">
    <property type="term" value="F:DNA binding"/>
    <property type="evidence" value="ECO:0007669"/>
    <property type="project" value="UniProtKB-KW"/>
</dbReference>
<dbReference type="AlphaFoldDB" id="A0A3E1NPJ7"/>
<proteinExistence type="inferred from homology"/>
<dbReference type="InterPro" id="IPR039425">
    <property type="entry name" value="RNA_pol_sigma-70-like"/>
</dbReference>
<keyword evidence="4" id="KW-0238">DNA-binding</keyword>
<sequence length="193" mass="22494">MHNAISISDQVAEQSKRNITQVIEAYSKRLFGFIRRRVATQADAEDILQDVFYQFADRVDDVDQVANWLFTVARNKITDGKRKHKPSLLDDVFGTEGAENDQLDWTELLFDEADNPETSYLRGVFWDILYQSLDELPEEQKQVFVLHEMEGLSFKEIAAQTGELVNTLISRKRYAVLYLRQKLEVVRNELLNY</sequence>
<dbReference type="Gene3D" id="1.10.10.10">
    <property type="entry name" value="Winged helix-like DNA-binding domain superfamily/Winged helix DNA-binding domain"/>
    <property type="match status" value="1"/>
</dbReference>
<dbReference type="Pfam" id="PF08281">
    <property type="entry name" value="Sigma70_r4_2"/>
    <property type="match status" value="1"/>
</dbReference>
<organism evidence="8 9">
    <name type="scientific">Deminuibacter soli</name>
    <dbReference type="NCBI Taxonomy" id="2291815"/>
    <lineage>
        <taxon>Bacteria</taxon>
        <taxon>Pseudomonadati</taxon>
        <taxon>Bacteroidota</taxon>
        <taxon>Chitinophagia</taxon>
        <taxon>Chitinophagales</taxon>
        <taxon>Chitinophagaceae</taxon>
        <taxon>Deminuibacter</taxon>
    </lineage>
</organism>
<dbReference type="InterPro" id="IPR013325">
    <property type="entry name" value="RNA_pol_sigma_r2"/>
</dbReference>
<dbReference type="OrthoDB" id="9784272at2"/>
<dbReference type="InterPro" id="IPR013249">
    <property type="entry name" value="RNA_pol_sigma70_r4_t2"/>
</dbReference>
<reference evidence="8 9" key="1">
    <citation type="submission" date="2018-08" db="EMBL/GenBank/DDBJ databases">
        <title>Chitinophagaceae sp. K23C18032701, a novel bacterium isolated from forest soil.</title>
        <authorList>
            <person name="Wang C."/>
        </authorList>
    </citation>
    <scope>NUCLEOTIDE SEQUENCE [LARGE SCALE GENOMIC DNA]</scope>
    <source>
        <strain evidence="8 9">K23C18032701</strain>
    </source>
</reference>
<evidence type="ECO:0000259" key="6">
    <source>
        <dbReference type="Pfam" id="PF04542"/>
    </source>
</evidence>
<dbReference type="PANTHER" id="PTHR43133">
    <property type="entry name" value="RNA POLYMERASE ECF-TYPE SIGMA FACTO"/>
    <property type="match status" value="1"/>
</dbReference>
<evidence type="ECO:0000256" key="3">
    <source>
        <dbReference type="ARBA" id="ARBA00023082"/>
    </source>
</evidence>
<keyword evidence="2" id="KW-0805">Transcription regulation</keyword>
<evidence type="ECO:0000313" key="9">
    <source>
        <dbReference type="Proteomes" id="UP000261284"/>
    </source>
</evidence>
<dbReference type="SUPFAM" id="SSF88946">
    <property type="entry name" value="Sigma2 domain of RNA polymerase sigma factors"/>
    <property type="match status" value="1"/>
</dbReference>
<dbReference type="Gene3D" id="1.10.1740.10">
    <property type="match status" value="1"/>
</dbReference>
<evidence type="ECO:0000313" key="8">
    <source>
        <dbReference type="EMBL" id="RFM29852.1"/>
    </source>
</evidence>
<dbReference type="GO" id="GO:0006352">
    <property type="term" value="P:DNA-templated transcription initiation"/>
    <property type="evidence" value="ECO:0007669"/>
    <property type="project" value="InterPro"/>
</dbReference>
<evidence type="ECO:0000256" key="4">
    <source>
        <dbReference type="ARBA" id="ARBA00023125"/>
    </source>
</evidence>
<accession>A0A3E1NPJ7</accession>
<dbReference type="InterPro" id="IPR013324">
    <property type="entry name" value="RNA_pol_sigma_r3/r4-like"/>
</dbReference>
<dbReference type="InterPro" id="IPR036388">
    <property type="entry name" value="WH-like_DNA-bd_sf"/>
</dbReference>
<dbReference type="RefSeq" id="WP_116845607.1">
    <property type="nucleotide sequence ID" value="NZ_QTJU01000001.1"/>
</dbReference>
<gene>
    <name evidence="8" type="ORF">DXN05_02435</name>
</gene>
<dbReference type="Pfam" id="PF04542">
    <property type="entry name" value="Sigma70_r2"/>
    <property type="match status" value="1"/>
</dbReference>
<dbReference type="EMBL" id="QTJU01000001">
    <property type="protein sequence ID" value="RFM29852.1"/>
    <property type="molecule type" value="Genomic_DNA"/>
</dbReference>
<keyword evidence="5" id="KW-0804">Transcription</keyword>
<feature type="domain" description="RNA polymerase sigma factor 70 region 4 type 2" evidence="7">
    <location>
        <begin position="128"/>
        <end position="162"/>
    </location>
</feature>
<keyword evidence="9" id="KW-1185">Reference proteome</keyword>
<feature type="domain" description="RNA polymerase sigma-70 region 2" evidence="6">
    <location>
        <begin position="23"/>
        <end position="85"/>
    </location>
</feature>
<evidence type="ECO:0000259" key="7">
    <source>
        <dbReference type="Pfam" id="PF08281"/>
    </source>
</evidence>
<keyword evidence="3" id="KW-0731">Sigma factor</keyword>
<comment type="similarity">
    <text evidence="1">Belongs to the sigma-70 factor family. ECF subfamily.</text>
</comment>
<dbReference type="PANTHER" id="PTHR43133:SF8">
    <property type="entry name" value="RNA POLYMERASE SIGMA FACTOR HI_1459-RELATED"/>
    <property type="match status" value="1"/>
</dbReference>
<dbReference type="SUPFAM" id="SSF88659">
    <property type="entry name" value="Sigma3 and sigma4 domains of RNA polymerase sigma factors"/>
    <property type="match status" value="1"/>
</dbReference>
<evidence type="ECO:0000256" key="1">
    <source>
        <dbReference type="ARBA" id="ARBA00010641"/>
    </source>
</evidence>
<dbReference type="InterPro" id="IPR007627">
    <property type="entry name" value="RNA_pol_sigma70_r2"/>
</dbReference>
<evidence type="ECO:0000256" key="2">
    <source>
        <dbReference type="ARBA" id="ARBA00023015"/>
    </source>
</evidence>
<dbReference type="NCBIfam" id="TIGR02937">
    <property type="entry name" value="sigma70-ECF"/>
    <property type="match status" value="1"/>
</dbReference>